<sequence length="1220" mass="125967">MHKRLAAGLTAAVLGAGFVGTGAAAPAAALASAPVTLNSTTSPIPDVVGSGGTWTRTAQGGYTAVAPSGQNAAATSEQVIAGTARYTANVTVDPASPYGVGALVFRATPDAGTGYAATIDPNLDRIRLFDLATGQDVVAPVALPLSTGQAYNVDVHVDGPRIYVAVDGVSRIDATDYRYGSGRVGLHAFNGTVAFGPPGVRTVDANIDGWSAGTGWSATATGFRGVAPADTNIRAIATGQSPADIDFSADIQVASPYGVGAVLIRTNAAGTSGYAAEVDPNAGRLRLYRVSDNSTLGTFATAITPNQVYRLRVTALGNSLAVYWQTDFLDPNGATPAITATDTTAASGHIGLGSYNGTAVFQSMTLRGLESPLQGWRTSSGSWEPDAAGLRASAAGGTAARYIPAVASDVVASLDLTVTAPATASVVVRSGADGAGGLELRIDPGTRTAQLFNRAGSALLLSGALPATSFQAGQLNRIQFTARGTDAAVLVNGTPVLNGTVPAASGSGFALLATGTAWFQNVRADSVDQFMNGLYQPGYHYSQNSGNSSDPNGLVFYQGEYHLFHQDHGRWAHAVSTDLLHWKQLPIALPHMAAGESWSGSAVVDAGNASGLFPGGSGLIAYYTSFNHDAPNGNQSVRAAYSKDQGRTWQTVHAAPVVDNPGGPDGGWDFRDPKVTRDAGSGKWIMVVAGGDHIRFYTSTDLLHWTFSGTFGYGDWVRGGVWECPDFFELPVEGQPGVKRWVLWWSTGAVRATNGSAAQYVTGTWNGTSFTPDTPASTLLQADHGRDYYAAMSFFGTPDNRRIMIGWMSNWDYAFSPPTGRWNGQLSIPREIRLVDVPGSGLRLTQAPVAEAASLRDSTWQAADLTVTPVSANPLAAASGRSFELEAEVGIPSSGGASSFEFGLRKGTGSTGAQQTRVVYDAGAAALTVDRGAAGREDFTRYFAGQAADNAAAPWSSAMVGSERRVKVRILVDASSVEVFGGDGTAAITSLIFPDPSATGLSFAATGGTARLVSVKVHQLGDTARVTAAPPSAVLPPAGGTARHNLGAYAVVPGGRWEGTGAGLAGTFDKDSTAMGAAMYTNVRVQATVRFGGEAFSGGVLNRDRAPERGYGGAGSVLLRSSADGSTAYYVNLDPNLRVVRVFKLVGGVFTVLASVPANLSHGVSYAVDASANGNRITASLDGTQLIDVTDSSLPGPGRVGVNVFDGRATYQDILVTALP</sequence>
<dbReference type="EMBL" id="LNQM01000009">
    <property type="protein sequence ID" value="KSU70764.1"/>
    <property type="molecule type" value="Genomic_DNA"/>
</dbReference>
<dbReference type="CDD" id="cd18622">
    <property type="entry name" value="GH32_Inu-like"/>
    <property type="match status" value="1"/>
</dbReference>
<name>A0A0V8I7J4_9MICC</name>
<evidence type="ECO:0000256" key="1">
    <source>
        <dbReference type="ARBA" id="ARBA00009902"/>
    </source>
</evidence>
<comment type="similarity">
    <text evidence="1">Belongs to the glycosyl hydrolase 32 family.</text>
</comment>
<dbReference type="SUPFAM" id="SSF49899">
    <property type="entry name" value="Concanavalin A-like lectins/glucanases"/>
    <property type="match status" value="1"/>
</dbReference>
<dbReference type="Pfam" id="PF08244">
    <property type="entry name" value="Glyco_hydro_32C"/>
    <property type="match status" value="1"/>
</dbReference>
<dbReference type="InterPro" id="IPR013189">
    <property type="entry name" value="Glyco_hydro_32_C"/>
</dbReference>
<gene>
    <name evidence="8" type="ORF">AS031_16910</name>
</gene>
<protein>
    <submittedName>
        <fullName evidence="8">Levanase</fullName>
    </submittedName>
</protein>
<evidence type="ECO:0000256" key="4">
    <source>
        <dbReference type="SAM" id="SignalP"/>
    </source>
</evidence>
<feature type="domain" description="Glycosyl hydrolase family 32 C-terminal" evidence="7">
    <location>
        <begin position="853"/>
        <end position="1018"/>
    </location>
</feature>
<dbReference type="GO" id="GO:0005987">
    <property type="term" value="P:sucrose catabolic process"/>
    <property type="evidence" value="ECO:0007669"/>
    <property type="project" value="TreeGrafter"/>
</dbReference>
<dbReference type="Gene3D" id="2.115.10.20">
    <property type="entry name" value="Glycosyl hydrolase domain, family 43"/>
    <property type="match status" value="1"/>
</dbReference>
<keyword evidence="4" id="KW-0732">Signal</keyword>
<dbReference type="OrthoDB" id="9776657at2"/>
<keyword evidence="3" id="KW-0326">Glycosidase</keyword>
<dbReference type="InterPro" id="IPR001362">
    <property type="entry name" value="Glyco_hydro_32"/>
</dbReference>
<keyword evidence="9" id="KW-1185">Reference proteome</keyword>
<evidence type="ECO:0000259" key="6">
    <source>
        <dbReference type="Pfam" id="PF06439"/>
    </source>
</evidence>
<dbReference type="SMART" id="SM00640">
    <property type="entry name" value="Glyco_32"/>
    <property type="match status" value="1"/>
</dbReference>
<dbReference type="InterPro" id="IPR023296">
    <property type="entry name" value="Glyco_hydro_beta-prop_sf"/>
</dbReference>
<evidence type="ECO:0000313" key="8">
    <source>
        <dbReference type="EMBL" id="KSU70764.1"/>
    </source>
</evidence>
<keyword evidence="2" id="KW-0378">Hydrolase</keyword>
<dbReference type="PANTHER" id="PTHR42800:SF1">
    <property type="entry name" value="EXOINULINASE INUD (AFU_ORTHOLOGUE AFUA_5G00480)"/>
    <property type="match status" value="1"/>
</dbReference>
<evidence type="ECO:0000259" key="7">
    <source>
        <dbReference type="Pfam" id="PF08244"/>
    </source>
</evidence>
<dbReference type="Pfam" id="PF00251">
    <property type="entry name" value="Glyco_hydro_32N"/>
    <property type="match status" value="1"/>
</dbReference>
<dbReference type="PANTHER" id="PTHR42800">
    <property type="entry name" value="EXOINULINASE INUD (AFU_ORTHOLOGUE AFUA_5G00480)"/>
    <property type="match status" value="1"/>
</dbReference>
<evidence type="ECO:0000313" key="9">
    <source>
        <dbReference type="Proteomes" id="UP000053199"/>
    </source>
</evidence>
<dbReference type="SUPFAM" id="SSF75005">
    <property type="entry name" value="Arabinanase/levansucrase/invertase"/>
    <property type="match status" value="1"/>
</dbReference>
<dbReference type="GO" id="GO:0005737">
    <property type="term" value="C:cytoplasm"/>
    <property type="evidence" value="ECO:0007669"/>
    <property type="project" value="TreeGrafter"/>
</dbReference>
<feature type="signal peptide" evidence="4">
    <location>
        <begin position="1"/>
        <end position="24"/>
    </location>
</feature>
<comment type="caution">
    <text evidence="8">The sequence shown here is derived from an EMBL/GenBank/DDBJ whole genome shotgun (WGS) entry which is preliminary data.</text>
</comment>
<dbReference type="Gene3D" id="2.60.120.560">
    <property type="entry name" value="Exo-inulinase, domain 1"/>
    <property type="match status" value="5"/>
</dbReference>
<proteinExistence type="inferred from homology"/>
<reference evidence="8 9" key="1">
    <citation type="journal article" date="2014" name="Arch. Microbiol.">
        <title>Arthrobacter enclensis sp. nov., isolated from sediment sample.</title>
        <authorList>
            <person name="Dastager S.G."/>
            <person name="Liu Q."/>
            <person name="Tang S.K."/>
            <person name="Krishnamurthi S."/>
            <person name="Lee J.C."/>
            <person name="Li W.J."/>
        </authorList>
    </citation>
    <scope>NUCLEOTIDE SEQUENCE [LARGE SCALE GENOMIC DNA]</scope>
    <source>
        <strain evidence="8 9">NIO-1008</strain>
    </source>
</reference>
<dbReference type="AlphaFoldDB" id="A0A0V8I7J4"/>
<feature type="domain" description="3-keto-alpha-glucoside-1,2-lyase/3-keto-2-hydroxy-glucal hydratase" evidence="6">
    <location>
        <begin position="373"/>
        <end position="523"/>
    </location>
</feature>
<dbReference type="GO" id="GO:0004575">
    <property type="term" value="F:sucrose alpha-glucosidase activity"/>
    <property type="evidence" value="ECO:0007669"/>
    <property type="project" value="TreeGrafter"/>
</dbReference>
<feature type="domain" description="Glycosyl hydrolase family 32 N-terminal" evidence="5">
    <location>
        <begin position="540"/>
        <end position="848"/>
    </location>
</feature>
<dbReference type="STRING" id="993070.AS031_16910"/>
<dbReference type="Proteomes" id="UP000053199">
    <property type="component" value="Unassembled WGS sequence"/>
</dbReference>
<dbReference type="Pfam" id="PF06439">
    <property type="entry name" value="3keto-disac_hyd"/>
    <property type="match status" value="1"/>
</dbReference>
<organism evidence="8 9">
    <name type="scientific">Pseudarthrobacter enclensis</name>
    <dbReference type="NCBI Taxonomy" id="993070"/>
    <lineage>
        <taxon>Bacteria</taxon>
        <taxon>Bacillati</taxon>
        <taxon>Actinomycetota</taxon>
        <taxon>Actinomycetes</taxon>
        <taxon>Micrococcales</taxon>
        <taxon>Micrococcaceae</taxon>
        <taxon>Pseudarthrobacter</taxon>
    </lineage>
</organism>
<evidence type="ECO:0000256" key="2">
    <source>
        <dbReference type="ARBA" id="ARBA00022801"/>
    </source>
</evidence>
<evidence type="ECO:0000259" key="5">
    <source>
        <dbReference type="Pfam" id="PF00251"/>
    </source>
</evidence>
<dbReference type="InterPro" id="IPR013320">
    <property type="entry name" value="ConA-like_dom_sf"/>
</dbReference>
<feature type="chain" id="PRO_5006892977" evidence="4">
    <location>
        <begin position="25"/>
        <end position="1220"/>
    </location>
</feature>
<dbReference type="InterPro" id="IPR013148">
    <property type="entry name" value="Glyco_hydro_32_N"/>
</dbReference>
<evidence type="ECO:0000256" key="3">
    <source>
        <dbReference type="ARBA" id="ARBA00023295"/>
    </source>
</evidence>
<accession>A0A0V8I7J4</accession>
<dbReference type="RefSeq" id="WP_058269322.1">
    <property type="nucleotide sequence ID" value="NZ_FMAZ01000008.1"/>
</dbReference>
<dbReference type="InterPro" id="IPR010496">
    <property type="entry name" value="AL/BT2_dom"/>
</dbReference>